<evidence type="ECO:0000313" key="1">
    <source>
        <dbReference type="EMBL" id="KAJ4110313.1"/>
    </source>
</evidence>
<dbReference type="Proteomes" id="UP001152024">
    <property type="component" value="Unassembled WGS sequence"/>
</dbReference>
<name>A0ABQ8QW46_FUSEQ</name>
<evidence type="ECO:0000313" key="2">
    <source>
        <dbReference type="Proteomes" id="UP001152024"/>
    </source>
</evidence>
<proteinExistence type="predicted"/>
<sequence>MSPLLRCPSANPHATLITLFMNLVDENLTNQDRMAEATIKSASTKRLLQFIPPDHSPIGRHDPGIIKFSYARESVTNYDHVFNRVAKQFRFDEFPQYMGVTAKEQYTIIEGWPYRLRLEPKELGAKEEFDILMRGGPSGKERYMEWKRI</sequence>
<gene>
    <name evidence="1" type="ORF">NW768_012073</name>
</gene>
<keyword evidence="2" id="KW-1185">Reference proteome</keyword>
<organism evidence="1 2">
    <name type="scientific">Fusarium equiseti</name>
    <name type="common">Fusarium scirpi</name>
    <dbReference type="NCBI Taxonomy" id="61235"/>
    <lineage>
        <taxon>Eukaryota</taxon>
        <taxon>Fungi</taxon>
        <taxon>Dikarya</taxon>
        <taxon>Ascomycota</taxon>
        <taxon>Pezizomycotina</taxon>
        <taxon>Sordariomycetes</taxon>
        <taxon>Hypocreomycetidae</taxon>
        <taxon>Hypocreales</taxon>
        <taxon>Nectriaceae</taxon>
        <taxon>Fusarium</taxon>
        <taxon>Fusarium incarnatum-equiseti species complex</taxon>
    </lineage>
</organism>
<comment type="caution">
    <text evidence="1">The sequence shown here is derived from an EMBL/GenBank/DDBJ whole genome shotgun (WGS) entry which is preliminary data.</text>
</comment>
<protein>
    <submittedName>
        <fullName evidence="1">Uncharacterized protein</fullName>
    </submittedName>
</protein>
<reference evidence="1" key="1">
    <citation type="submission" date="2022-09" db="EMBL/GenBank/DDBJ databases">
        <title>Fusarium specimens isolated from Avocado Roots.</title>
        <authorList>
            <person name="Stajich J."/>
            <person name="Roper C."/>
            <person name="Heimlech-Rivalta G."/>
        </authorList>
    </citation>
    <scope>NUCLEOTIDE SEQUENCE</scope>
    <source>
        <strain evidence="1">CF00095</strain>
    </source>
</reference>
<dbReference type="EMBL" id="JAOQBH010000036">
    <property type="protein sequence ID" value="KAJ4110313.1"/>
    <property type="molecule type" value="Genomic_DNA"/>
</dbReference>
<accession>A0ABQ8QW46</accession>